<dbReference type="EMBL" id="JACGWO010000011">
    <property type="protein sequence ID" value="KAK4415770.1"/>
    <property type="molecule type" value="Genomic_DNA"/>
</dbReference>
<dbReference type="SUPFAM" id="SSF53098">
    <property type="entry name" value="Ribonuclease H-like"/>
    <property type="match status" value="1"/>
</dbReference>
<dbReference type="GO" id="GO:0005737">
    <property type="term" value="C:cytoplasm"/>
    <property type="evidence" value="ECO:0007669"/>
    <property type="project" value="TreeGrafter"/>
</dbReference>
<dbReference type="GO" id="GO:0006139">
    <property type="term" value="P:nucleobase-containing compound metabolic process"/>
    <property type="evidence" value="ECO:0007669"/>
    <property type="project" value="InterPro"/>
</dbReference>
<dbReference type="FunFam" id="3.30.420.10:FF:000054">
    <property type="entry name" value="Werner Syndrome-like exonuclease"/>
    <property type="match status" value="1"/>
</dbReference>
<dbReference type="PANTHER" id="PTHR13620">
    <property type="entry name" value="3-5 EXONUCLEASE"/>
    <property type="match status" value="1"/>
</dbReference>
<comment type="caution">
    <text evidence="4">The sequence shown here is derived from an EMBL/GenBank/DDBJ whole genome shotgun (WGS) entry which is preliminary data.</text>
</comment>
<proteinExistence type="predicted"/>
<dbReference type="Gene3D" id="3.30.420.10">
    <property type="entry name" value="Ribonuclease H-like superfamily/Ribonuclease H"/>
    <property type="match status" value="1"/>
</dbReference>
<dbReference type="InterPro" id="IPR051132">
    <property type="entry name" value="3-5_Exonuclease_domain"/>
</dbReference>
<keyword evidence="1" id="KW-0540">Nuclease</keyword>
<gene>
    <name evidence="4" type="ORF">Salat_2684400</name>
</gene>
<dbReference type="GO" id="GO:0008408">
    <property type="term" value="F:3'-5' exonuclease activity"/>
    <property type="evidence" value="ECO:0007669"/>
    <property type="project" value="InterPro"/>
</dbReference>
<evidence type="ECO:0000256" key="1">
    <source>
        <dbReference type="ARBA" id="ARBA00022722"/>
    </source>
</evidence>
<evidence type="ECO:0000313" key="4">
    <source>
        <dbReference type="EMBL" id="KAK4415770.1"/>
    </source>
</evidence>
<keyword evidence="5" id="KW-1185">Reference proteome</keyword>
<dbReference type="Pfam" id="PF01612">
    <property type="entry name" value="DNA_pol_A_exo1"/>
    <property type="match status" value="1"/>
</dbReference>
<protein>
    <recommendedName>
        <fullName evidence="3">3'-5' exonuclease domain-containing protein</fullName>
    </recommendedName>
</protein>
<dbReference type="InterPro" id="IPR002562">
    <property type="entry name" value="3'-5'_exonuclease_dom"/>
</dbReference>
<dbReference type="GO" id="GO:0005634">
    <property type="term" value="C:nucleus"/>
    <property type="evidence" value="ECO:0007669"/>
    <property type="project" value="TreeGrafter"/>
</dbReference>
<dbReference type="CDD" id="cd06141">
    <property type="entry name" value="WRN_exo"/>
    <property type="match status" value="1"/>
</dbReference>
<dbReference type="PANTHER" id="PTHR13620:SF76">
    <property type="entry name" value="WERNER SYNDROME-LIKE EXONUCLEASE"/>
    <property type="match status" value="1"/>
</dbReference>
<reference evidence="4" key="2">
    <citation type="journal article" date="2024" name="Plant">
        <title>Genomic evolution and insights into agronomic trait innovations of Sesamum species.</title>
        <authorList>
            <person name="Miao H."/>
            <person name="Wang L."/>
            <person name="Qu L."/>
            <person name="Liu H."/>
            <person name="Sun Y."/>
            <person name="Le M."/>
            <person name="Wang Q."/>
            <person name="Wei S."/>
            <person name="Zheng Y."/>
            <person name="Lin W."/>
            <person name="Duan Y."/>
            <person name="Cao H."/>
            <person name="Xiong S."/>
            <person name="Wang X."/>
            <person name="Wei L."/>
            <person name="Li C."/>
            <person name="Ma Q."/>
            <person name="Ju M."/>
            <person name="Zhao R."/>
            <person name="Li G."/>
            <person name="Mu C."/>
            <person name="Tian Q."/>
            <person name="Mei H."/>
            <person name="Zhang T."/>
            <person name="Gao T."/>
            <person name="Zhang H."/>
        </authorList>
    </citation>
    <scope>NUCLEOTIDE SEQUENCE</scope>
    <source>
        <strain evidence="4">3651</strain>
    </source>
</reference>
<organism evidence="4 5">
    <name type="scientific">Sesamum alatum</name>
    <dbReference type="NCBI Taxonomy" id="300844"/>
    <lineage>
        <taxon>Eukaryota</taxon>
        <taxon>Viridiplantae</taxon>
        <taxon>Streptophyta</taxon>
        <taxon>Embryophyta</taxon>
        <taxon>Tracheophyta</taxon>
        <taxon>Spermatophyta</taxon>
        <taxon>Magnoliopsida</taxon>
        <taxon>eudicotyledons</taxon>
        <taxon>Gunneridae</taxon>
        <taxon>Pentapetalae</taxon>
        <taxon>asterids</taxon>
        <taxon>lamiids</taxon>
        <taxon>Lamiales</taxon>
        <taxon>Pedaliaceae</taxon>
        <taxon>Sesamum</taxon>
    </lineage>
</organism>
<accession>A0AAE1XPQ2</accession>
<feature type="domain" description="3'-5' exonuclease" evidence="3">
    <location>
        <begin position="76"/>
        <end position="226"/>
    </location>
</feature>
<keyword evidence="2" id="KW-0378">Hydrolase</keyword>
<evidence type="ECO:0000256" key="2">
    <source>
        <dbReference type="ARBA" id="ARBA00022801"/>
    </source>
</evidence>
<sequence length="234" mass="26398">MNHYIYLAPPPSLLPPGRIVVAPPQPCAIRSLPYFYSVNFHGELIQVTVAKKAAHIHQWISSICHIHHPYLHRKLLVGLDTEWLPNFAPGDDHPIAILQLCIGRHCLIVQLLHADCIPPILHAFLADPRHTFCGIGVQEDVKKLYDHHGLRVGSTVDLNDLTRLASGEDANEYRYMGLKRMALAVLGKEMTKPKQVTLSKWDSLDLNFDQVEYAVIDAFVSFRIAFALCSWIVN</sequence>
<evidence type="ECO:0000259" key="3">
    <source>
        <dbReference type="Pfam" id="PF01612"/>
    </source>
</evidence>
<name>A0AAE1XPQ2_9LAMI</name>
<evidence type="ECO:0000313" key="5">
    <source>
        <dbReference type="Proteomes" id="UP001293254"/>
    </source>
</evidence>
<dbReference type="Proteomes" id="UP001293254">
    <property type="component" value="Unassembled WGS sequence"/>
</dbReference>
<dbReference type="GO" id="GO:0003676">
    <property type="term" value="F:nucleic acid binding"/>
    <property type="evidence" value="ECO:0007669"/>
    <property type="project" value="InterPro"/>
</dbReference>
<dbReference type="InterPro" id="IPR012337">
    <property type="entry name" value="RNaseH-like_sf"/>
</dbReference>
<dbReference type="AlphaFoldDB" id="A0AAE1XPQ2"/>
<dbReference type="InterPro" id="IPR036397">
    <property type="entry name" value="RNaseH_sf"/>
</dbReference>
<reference evidence="4" key="1">
    <citation type="submission" date="2020-06" db="EMBL/GenBank/DDBJ databases">
        <authorList>
            <person name="Li T."/>
            <person name="Hu X."/>
            <person name="Zhang T."/>
            <person name="Song X."/>
            <person name="Zhang H."/>
            <person name="Dai N."/>
            <person name="Sheng W."/>
            <person name="Hou X."/>
            <person name="Wei L."/>
        </authorList>
    </citation>
    <scope>NUCLEOTIDE SEQUENCE</scope>
    <source>
        <strain evidence="4">3651</strain>
        <tissue evidence="4">Leaf</tissue>
    </source>
</reference>